<dbReference type="SUPFAM" id="SSF64438">
    <property type="entry name" value="CNF1/YfiH-like putative cysteine hydrolases"/>
    <property type="match status" value="1"/>
</dbReference>
<evidence type="ECO:0000256" key="7">
    <source>
        <dbReference type="ARBA" id="ARBA00047989"/>
    </source>
</evidence>
<dbReference type="AlphaFoldDB" id="Q47FM7"/>
<evidence type="ECO:0000256" key="4">
    <source>
        <dbReference type="ARBA" id="ARBA00022723"/>
    </source>
</evidence>
<dbReference type="PANTHER" id="PTHR30616">
    <property type="entry name" value="UNCHARACTERIZED PROTEIN YFIH"/>
    <property type="match status" value="1"/>
</dbReference>
<gene>
    <name evidence="11" type="ordered locus">Daro_1605</name>
</gene>
<dbReference type="InterPro" id="IPR038371">
    <property type="entry name" value="Cu_polyphenol_OxRdtase_sf"/>
</dbReference>
<protein>
    <recommendedName>
        <fullName evidence="10">Purine nucleoside phosphorylase</fullName>
    </recommendedName>
</protein>
<keyword evidence="6" id="KW-0862">Zinc</keyword>
<evidence type="ECO:0000256" key="5">
    <source>
        <dbReference type="ARBA" id="ARBA00022801"/>
    </source>
</evidence>
<dbReference type="HOGENOM" id="CLU_065784_1_1_4"/>
<dbReference type="Pfam" id="PF02578">
    <property type="entry name" value="Cu-oxidase_4"/>
    <property type="match status" value="1"/>
</dbReference>
<proteinExistence type="inferred from homology"/>
<dbReference type="NCBIfam" id="TIGR00726">
    <property type="entry name" value="peptidoglycan editing factor PgeF"/>
    <property type="match status" value="1"/>
</dbReference>
<accession>Q47FM7</accession>
<keyword evidence="5" id="KW-0378">Hydrolase</keyword>
<name>Q47FM7_DECAR</name>
<dbReference type="Gene3D" id="3.60.140.10">
    <property type="entry name" value="CNF1/YfiH-like putative cysteine hydrolases"/>
    <property type="match status" value="1"/>
</dbReference>
<dbReference type="STRING" id="159087.Daro_1605"/>
<comment type="catalytic activity">
    <reaction evidence="8">
        <text>adenosine + phosphate = alpha-D-ribose 1-phosphate + adenine</text>
        <dbReference type="Rhea" id="RHEA:27642"/>
        <dbReference type="ChEBI" id="CHEBI:16335"/>
        <dbReference type="ChEBI" id="CHEBI:16708"/>
        <dbReference type="ChEBI" id="CHEBI:43474"/>
        <dbReference type="ChEBI" id="CHEBI:57720"/>
        <dbReference type="EC" id="2.4.2.1"/>
    </reaction>
    <physiologicalReaction direction="left-to-right" evidence="8">
        <dbReference type="Rhea" id="RHEA:27643"/>
    </physiologicalReaction>
</comment>
<dbReference type="eggNOG" id="COG1496">
    <property type="taxonomic scope" value="Bacteria"/>
</dbReference>
<evidence type="ECO:0000256" key="10">
    <source>
        <dbReference type="RuleBase" id="RU361274"/>
    </source>
</evidence>
<evidence type="ECO:0000313" key="11">
    <source>
        <dbReference type="EMBL" id="AAZ46354.1"/>
    </source>
</evidence>
<dbReference type="OrthoDB" id="4279at2"/>
<dbReference type="PANTHER" id="PTHR30616:SF2">
    <property type="entry name" value="PURINE NUCLEOSIDE PHOSPHORYLASE LACC1"/>
    <property type="match status" value="1"/>
</dbReference>
<evidence type="ECO:0000256" key="9">
    <source>
        <dbReference type="ARBA" id="ARBA00049893"/>
    </source>
</evidence>
<evidence type="ECO:0000256" key="2">
    <source>
        <dbReference type="ARBA" id="ARBA00007353"/>
    </source>
</evidence>
<dbReference type="KEGG" id="dar:Daro_1605"/>
<dbReference type="EMBL" id="CP000089">
    <property type="protein sequence ID" value="AAZ46354.1"/>
    <property type="molecule type" value="Genomic_DNA"/>
</dbReference>
<evidence type="ECO:0000256" key="6">
    <source>
        <dbReference type="ARBA" id="ARBA00022833"/>
    </source>
</evidence>
<comment type="catalytic activity">
    <reaction evidence="1">
        <text>inosine + phosphate = alpha-D-ribose 1-phosphate + hypoxanthine</text>
        <dbReference type="Rhea" id="RHEA:27646"/>
        <dbReference type="ChEBI" id="CHEBI:17368"/>
        <dbReference type="ChEBI" id="CHEBI:17596"/>
        <dbReference type="ChEBI" id="CHEBI:43474"/>
        <dbReference type="ChEBI" id="CHEBI:57720"/>
        <dbReference type="EC" id="2.4.2.1"/>
    </reaction>
    <physiologicalReaction direction="left-to-right" evidence="1">
        <dbReference type="Rhea" id="RHEA:27647"/>
    </physiologicalReaction>
</comment>
<dbReference type="GO" id="GO:0016787">
    <property type="term" value="F:hydrolase activity"/>
    <property type="evidence" value="ECO:0007669"/>
    <property type="project" value="UniProtKB-KW"/>
</dbReference>
<comment type="similarity">
    <text evidence="2 10">Belongs to the purine nucleoside phosphorylase YfiH/LACC1 family.</text>
</comment>
<reference evidence="11" key="1">
    <citation type="submission" date="2005-08" db="EMBL/GenBank/DDBJ databases">
        <title>Complete sequence of Dechloromonas aromatica RCB.</title>
        <authorList>
            <person name="Salinero K.K."/>
            <person name="Copeland A."/>
            <person name="Lucas S."/>
            <person name="Lapidus A."/>
            <person name="Barry K."/>
            <person name="Detter J.C."/>
            <person name="Glavina T."/>
            <person name="Hammon N."/>
            <person name="Israni S."/>
            <person name="Pitluck S."/>
            <person name="Di Bartolo G."/>
            <person name="Trong S."/>
            <person name="Schmutz J."/>
            <person name="Larimer F."/>
            <person name="Land M."/>
            <person name="Ivanova N."/>
            <person name="Richardson P."/>
        </authorList>
    </citation>
    <scope>NUCLEOTIDE SEQUENCE</scope>
    <source>
        <strain evidence="11">RCB</strain>
    </source>
</reference>
<organism evidence="11">
    <name type="scientific">Dechloromonas aromatica (strain RCB)</name>
    <dbReference type="NCBI Taxonomy" id="159087"/>
    <lineage>
        <taxon>Bacteria</taxon>
        <taxon>Pseudomonadati</taxon>
        <taxon>Pseudomonadota</taxon>
        <taxon>Betaproteobacteria</taxon>
        <taxon>Rhodocyclales</taxon>
        <taxon>Azonexaceae</taxon>
        <taxon>Dechloromonas</taxon>
    </lineage>
</organism>
<dbReference type="GO" id="GO:0005507">
    <property type="term" value="F:copper ion binding"/>
    <property type="evidence" value="ECO:0007669"/>
    <property type="project" value="TreeGrafter"/>
</dbReference>
<evidence type="ECO:0000256" key="1">
    <source>
        <dbReference type="ARBA" id="ARBA00000553"/>
    </source>
</evidence>
<dbReference type="CDD" id="cd16833">
    <property type="entry name" value="YfiH"/>
    <property type="match status" value="1"/>
</dbReference>
<evidence type="ECO:0000256" key="3">
    <source>
        <dbReference type="ARBA" id="ARBA00022679"/>
    </source>
</evidence>
<keyword evidence="3" id="KW-0808">Transferase</keyword>
<comment type="catalytic activity">
    <reaction evidence="7">
        <text>adenosine + H2O + H(+) = inosine + NH4(+)</text>
        <dbReference type="Rhea" id="RHEA:24408"/>
        <dbReference type="ChEBI" id="CHEBI:15377"/>
        <dbReference type="ChEBI" id="CHEBI:15378"/>
        <dbReference type="ChEBI" id="CHEBI:16335"/>
        <dbReference type="ChEBI" id="CHEBI:17596"/>
        <dbReference type="ChEBI" id="CHEBI:28938"/>
        <dbReference type="EC" id="3.5.4.4"/>
    </reaction>
    <physiologicalReaction direction="left-to-right" evidence="7">
        <dbReference type="Rhea" id="RHEA:24409"/>
    </physiologicalReaction>
</comment>
<sequence>MADLLTPDWPAPVRVRAWQTLRTGGCSPAPWSSFNLGDHVGDDQARVLANRASLRKYLPSEPLWLKQVHGTVAIDAGNSPRLMEADAAFTRRTDTVCAVMTADCLPVLFCDRAGTVVAAAHAGWRGLVAGVLEATIKNMAVPSEEVLAWLGPAIGPQCFEVGAEVRAAFVAADPEADRAFLPSASGKWLADIYALARRRLRRSGVERIYGGGACTVSEHERFFSYRRDGITGRMATLIWLATDGV</sequence>
<comment type="catalytic activity">
    <reaction evidence="9">
        <text>S-methyl-5'-thioadenosine + phosphate = 5-(methylsulfanyl)-alpha-D-ribose 1-phosphate + adenine</text>
        <dbReference type="Rhea" id="RHEA:11852"/>
        <dbReference type="ChEBI" id="CHEBI:16708"/>
        <dbReference type="ChEBI" id="CHEBI:17509"/>
        <dbReference type="ChEBI" id="CHEBI:43474"/>
        <dbReference type="ChEBI" id="CHEBI:58533"/>
        <dbReference type="EC" id="2.4.2.28"/>
    </reaction>
    <physiologicalReaction direction="left-to-right" evidence="9">
        <dbReference type="Rhea" id="RHEA:11853"/>
    </physiologicalReaction>
</comment>
<keyword evidence="4" id="KW-0479">Metal-binding</keyword>
<dbReference type="InterPro" id="IPR011324">
    <property type="entry name" value="Cytotoxic_necrot_fac-like_cat"/>
</dbReference>
<evidence type="ECO:0000256" key="8">
    <source>
        <dbReference type="ARBA" id="ARBA00048968"/>
    </source>
</evidence>
<dbReference type="GO" id="GO:0017061">
    <property type="term" value="F:S-methyl-5-thioadenosine phosphorylase activity"/>
    <property type="evidence" value="ECO:0007669"/>
    <property type="project" value="UniProtKB-EC"/>
</dbReference>
<dbReference type="InterPro" id="IPR003730">
    <property type="entry name" value="Cu_polyphenol_OxRdtase"/>
</dbReference>